<dbReference type="GeneID" id="19686279"/>
<dbReference type="OrthoDB" id="39177at10239"/>
<dbReference type="InterPro" id="IPR013823">
    <property type="entry name" value="Ribosomal_bL12_C"/>
</dbReference>
<evidence type="ECO:0000313" key="2">
    <source>
        <dbReference type="EMBL" id="AHX01035.1"/>
    </source>
</evidence>
<organism evidence="2 3">
    <name type="scientific">Dinoroseobacter phage DFL12phi1</name>
    <dbReference type="NCBI Taxonomy" id="1477404"/>
    <lineage>
        <taxon>Viruses</taxon>
        <taxon>Duplodnaviria</taxon>
        <taxon>Heunggongvirae</taxon>
        <taxon>Uroviricota</taxon>
        <taxon>Caudoviricetes</taxon>
        <taxon>Schitoviridae</taxon>
        <taxon>Rhodovirinae</taxon>
        <taxon>Baltimorevirus</taxon>
        <taxon>Baltimorevirus DFL12</taxon>
    </lineage>
</organism>
<dbReference type="SUPFAM" id="SSF54736">
    <property type="entry name" value="ClpS-like"/>
    <property type="match status" value="1"/>
</dbReference>
<dbReference type="RefSeq" id="YP_009043755.1">
    <property type="nucleotide sequence ID" value="NC_024367.1"/>
</dbReference>
<evidence type="ECO:0000259" key="1">
    <source>
        <dbReference type="Pfam" id="PF00542"/>
    </source>
</evidence>
<evidence type="ECO:0000313" key="3">
    <source>
        <dbReference type="Proteomes" id="UP000024335"/>
    </source>
</evidence>
<protein>
    <recommendedName>
        <fullName evidence="1">Large ribosomal subunit protein bL12 C-terminal domain-containing protein</fullName>
    </recommendedName>
</protein>
<feature type="domain" description="Large ribosomal subunit protein bL12 C-terminal" evidence="1">
    <location>
        <begin position="21"/>
        <end position="49"/>
    </location>
</feature>
<dbReference type="GO" id="GO:0003735">
    <property type="term" value="F:structural constituent of ribosome"/>
    <property type="evidence" value="ECO:0007669"/>
    <property type="project" value="InterPro"/>
</dbReference>
<sequence length="106" mass="12383">MGDHLYFPLKALRELMNPEYVNSKKINCIKHIRSLSGEGLKEAKDFFEQEWLPFVNGDRKPPETIRELIEDTPDFQALKRQVERLTEEVNQMKSQNVKSMASGLFN</sequence>
<dbReference type="Proteomes" id="UP000024335">
    <property type="component" value="Segment"/>
</dbReference>
<proteinExistence type="predicted"/>
<dbReference type="Gene3D" id="3.30.1390.10">
    <property type="match status" value="1"/>
</dbReference>
<dbReference type="InterPro" id="IPR014719">
    <property type="entry name" value="Ribosomal_bL12_C/ClpS-like"/>
</dbReference>
<reference evidence="2" key="1">
    <citation type="submission" date="2014-05" db="EMBL/GenBank/DDBJ databases">
        <title>Complete genome sequence of bacteriophage DFL12phi1, which infects Dinoroseobacter shibae.</title>
        <authorList>
            <person name="Ji J."/>
            <person name="Zhang R."/>
            <person name="Jiao N."/>
        </authorList>
    </citation>
    <scope>NUCLEOTIDE SEQUENCE [LARGE SCALE GENOMIC DNA]</scope>
</reference>
<keyword evidence="3" id="KW-1185">Reference proteome</keyword>
<dbReference type="Pfam" id="PF00542">
    <property type="entry name" value="Ribosomal_L12"/>
    <property type="match status" value="1"/>
</dbReference>
<dbReference type="EMBL" id="KJ621082">
    <property type="protein sequence ID" value="AHX01035.1"/>
    <property type="molecule type" value="Genomic_DNA"/>
</dbReference>
<dbReference type="KEGG" id="vg:19686279"/>
<gene>
    <name evidence="2" type="ORF">DFL12P1_0075</name>
</gene>
<accession>A0A023NHD9</accession>
<name>A0A023NHD9_9CAUD</name>